<name>A0ABT5LVK0_9GAMM</name>
<proteinExistence type="predicted"/>
<evidence type="ECO:0000313" key="1">
    <source>
        <dbReference type="EMBL" id="MDC9597783.1"/>
    </source>
</evidence>
<dbReference type="Proteomes" id="UP001220225">
    <property type="component" value="Unassembled WGS sequence"/>
</dbReference>
<gene>
    <name evidence="1" type="ORF">PSI14_13215</name>
</gene>
<keyword evidence="2" id="KW-1185">Reference proteome</keyword>
<dbReference type="EMBL" id="JAQRFN010000017">
    <property type="protein sequence ID" value="MDC9597783.1"/>
    <property type="molecule type" value="Genomic_DNA"/>
</dbReference>
<comment type="caution">
    <text evidence="1">The sequence shown here is derived from an EMBL/GenBank/DDBJ whole genome shotgun (WGS) entry which is preliminary data.</text>
</comment>
<accession>A0ABT5LVK0</accession>
<evidence type="ECO:0000313" key="2">
    <source>
        <dbReference type="Proteomes" id="UP001220225"/>
    </source>
</evidence>
<reference evidence="1 2" key="1">
    <citation type="submission" date="2023-02" db="EMBL/GenBank/DDBJ databases">
        <title>Entomopathogenic bacteria.</title>
        <authorList>
            <person name="Machado R.A."/>
        </authorList>
    </citation>
    <scope>NUCLEOTIDE SEQUENCE [LARGE SCALE GENOMIC DNA]</scope>
    <source>
        <strain evidence="1 2">XENO-2</strain>
    </source>
</reference>
<organism evidence="1 2">
    <name type="scientific">Xenorhabdus anantnagensis</name>
    <dbReference type="NCBI Taxonomy" id="3025875"/>
    <lineage>
        <taxon>Bacteria</taxon>
        <taxon>Pseudomonadati</taxon>
        <taxon>Pseudomonadota</taxon>
        <taxon>Gammaproteobacteria</taxon>
        <taxon>Enterobacterales</taxon>
        <taxon>Morganellaceae</taxon>
        <taxon>Xenorhabdus</taxon>
    </lineage>
</organism>
<dbReference type="RefSeq" id="WP_273576332.1">
    <property type="nucleotide sequence ID" value="NZ_JAQRFN010000017.1"/>
</dbReference>
<protein>
    <submittedName>
        <fullName evidence="1">Uncharacterized protein</fullName>
    </submittedName>
</protein>
<sequence>MVDKDNRITKSFSEGKNVSNATVDLKSSVGTKIDKNVVVTNREFLPDGVVQTFKDGKYETVITQEPVTVFRKFGGTDKQAKLDGGYATTERNVGRNDTAVYKKWSTSRFEAEIEVPPRHEAQYRYCRKTAAI</sequence>